<dbReference type="EMBL" id="CP059572">
    <property type="protein sequence ID" value="QXJ22869.1"/>
    <property type="molecule type" value="Genomic_DNA"/>
</dbReference>
<dbReference type="RefSeq" id="WP_231328533.1">
    <property type="nucleotide sequence ID" value="NZ_CP059572.1"/>
</dbReference>
<accession>A0ABX8QY10</accession>
<keyword evidence="4" id="KW-1185">Reference proteome</keyword>
<keyword evidence="3" id="KW-0378">Hydrolase</keyword>
<dbReference type="GO" id="GO:0016787">
    <property type="term" value="F:hydrolase activity"/>
    <property type="evidence" value="ECO:0007669"/>
    <property type="project" value="UniProtKB-KW"/>
</dbReference>
<reference evidence="3" key="1">
    <citation type="submission" date="2020-07" db="EMBL/GenBank/DDBJ databases">
        <authorList>
            <person name="Tarantini F.S."/>
            <person name="Hong K.W."/>
            <person name="Chan K.G."/>
        </authorList>
    </citation>
    <scope>NUCLEOTIDE SEQUENCE</scope>
    <source>
        <strain evidence="3">32-07</strain>
    </source>
</reference>
<dbReference type="InterPro" id="IPR050789">
    <property type="entry name" value="Diverse_Enzym_Activities"/>
</dbReference>
<organism evidence="3 4">
    <name type="scientific">Actinomadura graeca</name>
    <dbReference type="NCBI Taxonomy" id="2750812"/>
    <lineage>
        <taxon>Bacteria</taxon>
        <taxon>Bacillati</taxon>
        <taxon>Actinomycetota</taxon>
        <taxon>Actinomycetes</taxon>
        <taxon>Streptosporangiales</taxon>
        <taxon>Thermomonosporaceae</taxon>
        <taxon>Actinomadura</taxon>
    </lineage>
</organism>
<gene>
    <name evidence="3" type="ORF">AGRA3207_003937</name>
</gene>
<evidence type="ECO:0000313" key="3">
    <source>
        <dbReference type="EMBL" id="QXJ22869.1"/>
    </source>
</evidence>
<sequence>MDGHSLRTAAVASLLAIGIAAAGAAVGANFSEPGRSRAAGCARAGTGFYEDNPIYRDPVPVAWPGARPEEVGLDSARLKRGADEVAREHSALSLLIVRRGELVMERYFHGAGPQSSANVHSASKSILRILLGIAIDAGYRVGGRPLTLGTRVADVLPEYFAHAEPVKREITLRHLVEMSVGMEWREDETEERIQTRDDWTAAILGRKMAARRPGEKFLYSTGSTHLLAVVLTKVTGQSLWDFARERLFGPLGIAPEHWGRDPQGICSGGYNLYLTPRELARFGELLLRGGMWNGRRIVSASTIADARRKTWWDPGEDNWYGQLFRVDTIKGVDVFFAEGHGGQFVYLLPGKDIALVMTAATASPFGDDYYDAGIYVEKYLIPAIVKASA</sequence>
<keyword evidence="1" id="KW-0732">Signal</keyword>
<dbReference type="InterPro" id="IPR012338">
    <property type="entry name" value="Beta-lactam/transpept-like"/>
</dbReference>
<evidence type="ECO:0000256" key="1">
    <source>
        <dbReference type="SAM" id="SignalP"/>
    </source>
</evidence>
<feature type="signal peptide" evidence="1">
    <location>
        <begin position="1"/>
        <end position="24"/>
    </location>
</feature>
<protein>
    <submittedName>
        <fullName evidence="3">Serine hydrolase</fullName>
    </submittedName>
</protein>
<evidence type="ECO:0000259" key="2">
    <source>
        <dbReference type="Pfam" id="PF00144"/>
    </source>
</evidence>
<evidence type="ECO:0000313" key="4">
    <source>
        <dbReference type="Proteomes" id="UP001049518"/>
    </source>
</evidence>
<proteinExistence type="predicted"/>
<name>A0ABX8QY10_9ACTN</name>
<feature type="chain" id="PRO_5046995812" evidence="1">
    <location>
        <begin position="25"/>
        <end position="389"/>
    </location>
</feature>
<dbReference type="Pfam" id="PF00144">
    <property type="entry name" value="Beta-lactamase"/>
    <property type="match status" value="1"/>
</dbReference>
<dbReference type="Gene3D" id="3.40.710.10">
    <property type="entry name" value="DD-peptidase/beta-lactamase superfamily"/>
    <property type="match status" value="1"/>
</dbReference>
<dbReference type="PANTHER" id="PTHR43283:SF7">
    <property type="entry name" value="BETA-LACTAMASE-RELATED DOMAIN-CONTAINING PROTEIN"/>
    <property type="match status" value="1"/>
</dbReference>
<feature type="domain" description="Beta-lactamase-related" evidence="2">
    <location>
        <begin position="90"/>
        <end position="371"/>
    </location>
</feature>
<dbReference type="SUPFAM" id="SSF56601">
    <property type="entry name" value="beta-lactamase/transpeptidase-like"/>
    <property type="match status" value="1"/>
</dbReference>
<dbReference type="PANTHER" id="PTHR43283">
    <property type="entry name" value="BETA-LACTAMASE-RELATED"/>
    <property type="match status" value="1"/>
</dbReference>
<dbReference type="Proteomes" id="UP001049518">
    <property type="component" value="Chromosome"/>
</dbReference>
<dbReference type="InterPro" id="IPR001466">
    <property type="entry name" value="Beta-lactam-related"/>
</dbReference>